<keyword evidence="2" id="KW-1185">Reference proteome</keyword>
<proteinExistence type="predicted"/>
<organism evidence="1 2">
    <name type="scientific">Smallanthus sonchifolius</name>
    <dbReference type="NCBI Taxonomy" id="185202"/>
    <lineage>
        <taxon>Eukaryota</taxon>
        <taxon>Viridiplantae</taxon>
        <taxon>Streptophyta</taxon>
        <taxon>Embryophyta</taxon>
        <taxon>Tracheophyta</taxon>
        <taxon>Spermatophyta</taxon>
        <taxon>Magnoliopsida</taxon>
        <taxon>eudicotyledons</taxon>
        <taxon>Gunneridae</taxon>
        <taxon>Pentapetalae</taxon>
        <taxon>asterids</taxon>
        <taxon>campanulids</taxon>
        <taxon>Asterales</taxon>
        <taxon>Asteraceae</taxon>
        <taxon>Asteroideae</taxon>
        <taxon>Heliantheae alliance</taxon>
        <taxon>Millerieae</taxon>
        <taxon>Smallanthus</taxon>
    </lineage>
</organism>
<protein>
    <submittedName>
        <fullName evidence="1">Uncharacterized protein</fullName>
    </submittedName>
</protein>
<reference evidence="1 2" key="2">
    <citation type="journal article" date="2022" name="Mol. Ecol. Resour.">
        <title>The genomes of chicory, endive, great burdock and yacon provide insights into Asteraceae paleo-polyploidization history and plant inulin production.</title>
        <authorList>
            <person name="Fan W."/>
            <person name="Wang S."/>
            <person name="Wang H."/>
            <person name="Wang A."/>
            <person name="Jiang F."/>
            <person name="Liu H."/>
            <person name="Zhao H."/>
            <person name="Xu D."/>
            <person name="Zhang Y."/>
        </authorList>
    </citation>
    <scope>NUCLEOTIDE SEQUENCE [LARGE SCALE GENOMIC DNA]</scope>
    <source>
        <strain evidence="2">cv. Yunnan</strain>
        <tissue evidence="1">Leaves</tissue>
    </source>
</reference>
<evidence type="ECO:0000313" key="1">
    <source>
        <dbReference type="EMBL" id="KAI3802185.1"/>
    </source>
</evidence>
<sequence length="129" mass="14417">MAISSKVFDAAEKPISSNSGLQQIRLLLHVGNYPCNLIASRVLAGIFKRKLRQRLDVLAWLLKNGLARTSHMLTSYSCYSEFILSSIVGPASEWKVGLERFSINNYTFARVEVMFITSNRCLPPAFSSS</sequence>
<accession>A0ACB9I2G2</accession>
<gene>
    <name evidence="1" type="ORF">L1987_30315</name>
</gene>
<comment type="caution">
    <text evidence="1">The sequence shown here is derived from an EMBL/GenBank/DDBJ whole genome shotgun (WGS) entry which is preliminary data.</text>
</comment>
<reference evidence="2" key="1">
    <citation type="journal article" date="2022" name="Mol. Ecol. Resour.">
        <title>The genomes of chicory, endive, great burdock and yacon provide insights into Asteraceae palaeo-polyploidization history and plant inulin production.</title>
        <authorList>
            <person name="Fan W."/>
            <person name="Wang S."/>
            <person name="Wang H."/>
            <person name="Wang A."/>
            <person name="Jiang F."/>
            <person name="Liu H."/>
            <person name="Zhao H."/>
            <person name="Xu D."/>
            <person name="Zhang Y."/>
        </authorList>
    </citation>
    <scope>NUCLEOTIDE SEQUENCE [LARGE SCALE GENOMIC DNA]</scope>
    <source>
        <strain evidence="2">cv. Yunnan</strain>
    </source>
</reference>
<name>A0ACB9I2G2_9ASTR</name>
<dbReference type="EMBL" id="CM042027">
    <property type="protein sequence ID" value="KAI3802185.1"/>
    <property type="molecule type" value="Genomic_DNA"/>
</dbReference>
<dbReference type="Proteomes" id="UP001056120">
    <property type="component" value="Linkage Group LG10"/>
</dbReference>
<evidence type="ECO:0000313" key="2">
    <source>
        <dbReference type="Proteomes" id="UP001056120"/>
    </source>
</evidence>